<keyword evidence="4" id="KW-1185">Reference proteome</keyword>
<evidence type="ECO:0000313" key="3">
    <source>
        <dbReference type="EMBL" id="KAF9515468.1"/>
    </source>
</evidence>
<keyword evidence="1" id="KW-0175">Coiled coil</keyword>
<proteinExistence type="predicted"/>
<feature type="region of interest" description="Disordered" evidence="2">
    <location>
        <begin position="28"/>
        <end position="63"/>
    </location>
</feature>
<feature type="region of interest" description="Disordered" evidence="2">
    <location>
        <begin position="427"/>
        <end position="463"/>
    </location>
</feature>
<organism evidence="3 4">
    <name type="scientific">Hydnum rufescens UP504</name>
    <dbReference type="NCBI Taxonomy" id="1448309"/>
    <lineage>
        <taxon>Eukaryota</taxon>
        <taxon>Fungi</taxon>
        <taxon>Dikarya</taxon>
        <taxon>Basidiomycota</taxon>
        <taxon>Agaricomycotina</taxon>
        <taxon>Agaricomycetes</taxon>
        <taxon>Cantharellales</taxon>
        <taxon>Hydnaceae</taxon>
        <taxon>Hydnum</taxon>
    </lineage>
</organism>
<comment type="caution">
    <text evidence="3">The sequence shown here is derived from an EMBL/GenBank/DDBJ whole genome shotgun (WGS) entry which is preliminary data.</text>
</comment>
<name>A0A9P6DYA2_9AGAM</name>
<evidence type="ECO:0000313" key="4">
    <source>
        <dbReference type="Proteomes" id="UP000886523"/>
    </source>
</evidence>
<dbReference type="Proteomes" id="UP000886523">
    <property type="component" value="Unassembled WGS sequence"/>
</dbReference>
<protein>
    <submittedName>
        <fullName evidence="3">Uncharacterized protein</fullName>
    </submittedName>
</protein>
<evidence type="ECO:0000256" key="1">
    <source>
        <dbReference type="SAM" id="Coils"/>
    </source>
</evidence>
<reference evidence="3" key="1">
    <citation type="journal article" date="2020" name="Nat. Commun.">
        <title>Large-scale genome sequencing of mycorrhizal fungi provides insights into the early evolution of symbiotic traits.</title>
        <authorList>
            <person name="Miyauchi S."/>
            <person name="Kiss E."/>
            <person name="Kuo A."/>
            <person name="Drula E."/>
            <person name="Kohler A."/>
            <person name="Sanchez-Garcia M."/>
            <person name="Morin E."/>
            <person name="Andreopoulos B."/>
            <person name="Barry K.W."/>
            <person name="Bonito G."/>
            <person name="Buee M."/>
            <person name="Carver A."/>
            <person name="Chen C."/>
            <person name="Cichocki N."/>
            <person name="Clum A."/>
            <person name="Culley D."/>
            <person name="Crous P.W."/>
            <person name="Fauchery L."/>
            <person name="Girlanda M."/>
            <person name="Hayes R.D."/>
            <person name="Keri Z."/>
            <person name="LaButti K."/>
            <person name="Lipzen A."/>
            <person name="Lombard V."/>
            <person name="Magnuson J."/>
            <person name="Maillard F."/>
            <person name="Murat C."/>
            <person name="Nolan M."/>
            <person name="Ohm R.A."/>
            <person name="Pangilinan J."/>
            <person name="Pereira M.F."/>
            <person name="Perotto S."/>
            <person name="Peter M."/>
            <person name="Pfister S."/>
            <person name="Riley R."/>
            <person name="Sitrit Y."/>
            <person name="Stielow J.B."/>
            <person name="Szollosi G."/>
            <person name="Zifcakova L."/>
            <person name="Stursova M."/>
            <person name="Spatafora J.W."/>
            <person name="Tedersoo L."/>
            <person name="Vaario L.M."/>
            <person name="Yamada A."/>
            <person name="Yan M."/>
            <person name="Wang P."/>
            <person name="Xu J."/>
            <person name="Bruns T."/>
            <person name="Baldrian P."/>
            <person name="Vilgalys R."/>
            <person name="Dunand C."/>
            <person name="Henrissat B."/>
            <person name="Grigoriev I.V."/>
            <person name="Hibbett D."/>
            <person name="Nagy L.G."/>
            <person name="Martin F.M."/>
        </authorList>
    </citation>
    <scope>NUCLEOTIDE SEQUENCE</scope>
    <source>
        <strain evidence="3">UP504</strain>
    </source>
</reference>
<feature type="compositionally biased region" description="Acidic residues" evidence="2">
    <location>
        <begin position="48"/>
        <end position="60"/>
    </location>
</feature>
<sequence>MPRLKDLARLAAKRAIRLEVWQARAAELAEEQAEWGHQTKGKGKETEAEADDEADEEELDEAHMKPLVSRLTKSQMEHVKQQVEEEREQYAALAQEMWVPTELVLQTTHAQTRGSHGGPWNDFTQLYSAENPDHVELSEIYRKEKGEASKGGKEGYKMLLKGLHPQKAGKGFEQKAAIGFVTVLDPTDSTANANASVFAPSKKIGDIVEQIFWTPMNRWKFIILNLAEAEMFEPSIKGWEAYTEANPLLLEDLCSTVSGQLLEMANRVLKQNGILESWGKKGWPNLGLANVIYDLLNKDKGSIVVGFVKGSHSQQEGYPLIVPGTILYMEAFSKGKSPASPGVVKSQRLLGRTESVNIEDMEDGNLPLVFDQKKNPLLCLWDSTKWRKMDTAQKAKEGKNKAKINKALQATGTNSAAINARSAGKSHAKGYLEDAPPGFREVSEDESGAEISPGRPSNMKQSGFEGMALPWAQEPRKTVKPLHQEAYLDQGTAVSNGVEIGLKATQPKTWAIAISLPPSCQWKGPQPMVQIPLLELGQG</sequence>
<dbReference type="AlphaFoldDB" id="A0A9P6DYA2"/>
<accession>A0A9P6DYA2</accession>
<evidence type="ECO:0000256" key="2">
    <source>
        <dbReference type="SAM" id="MobiDB-lite"/>
    </source>
</evidence>
<dbReference type="EMBL" id="MU128949">
    <property type="protein sequence ID" value="KAF9515468.1"/>
    <property type="molecule type" value="Genomic_DNA"/>
</dbReference>
<feature type="coiled-coil region" evidence="1">
    <location>
        <begin position="69"/>
        <end position="96"/>
    </location>
</feature>
<gene>
    <name evidence="3" type="ORF">BS47DRAFT_1360922</name>
</gene>